<dbReference type="PROSITE" id="PS00687">
    <property type="entry name" value="ALDEHYDE_DEHYDR_GLU"/>
    <property type="match status" value="1"/>
</dbReference>
<dbReference type="Gene3D" id="3.40.605.10">
    <property type="entry name" value="Aldehyde Dehydrogenase, Chain A, domain 1"/>
    <property type="match status" value="1"/>
</dbReference>
<sequence length="499" mass="52554">MANSGGVDQRVGLDARLLIGGELVPAEGNATFDNVDPYSEKVLGGAPDASTADAEHAVAAARAAFDDGAWAADPAFRARCLRQLQQAARKAVERFRAVLVAEVGCPIVMTRDLQLETTTEEIEYWAGLAEGYPYRTWLDPVTTAAGVSDRLVIRDPVGVVTAITPYNYPYQQIMLKLGPALAAGNCVILKPSPLTPWTANLFAQLVAEETDIPAGVVNVLTGSSDELGRFLVADPRVDMVTFTGSTAVGRMIAASAGQTAKNVVMELGGKSANILLDDADIAAGVRANVLRMSRHAGQGCSNLTRLLLPRSRYEEGLEVAAEAAAAVPWGDPSDPTTHMGPLISDAQRDKVLGHIERGIADGARLVAGGRRPDAPHGYFVEATVLADVHPDSYVAQEEAFGPVLAVIPYSDDDEAVAIANNSRYGLAGAVSSASPQRAFEVAQRIRTAIVDTNGAKYYGVDTPRGGMRESGVGDEYGVGGFESFTEARVISAPAGAIRH</sequence>
<keyword evidence="2 4" id="KW-0560">Oxidoreductase</keyword>
<dbReference type="CDD" id="cd07089">
    <property type="entry name" value="ALDH_CddD-AldA-like"/>
    <property type="match status" value="1"/>
</dbReference>
<dbReference type="Pfam" id="PF00171">
    <property type="entry name" value="Aldedh"/>
    <property type="match status" value="1"/>
</dbReference>
<dbReference type="GO" id="GO:0016620">
    <property type="term" value="F:oxidoreductase activity, acting on the aldehyde or oxo group of donors, NAD or NADP as acceptor"/>
    <property type="evidence" value="ECO:0007669"/>
    <property type="project" value="InterPro"/>
</dbReference>
<dbReference type="Gene3D" id="3.40.309.10">
    <property type="entry name" value="Aldehyde Dehydrogenase, Chain A, domain 2"/>
    <property type="match status" value="1"/>
</dbReference>
<dbReference type="EMBL" id="WBMS02000003">
    <property type="protein sequence ID" value="MVZ99860.1"/>
    <property type="molecule type" value="Genomic_DNA"/>
</dbReference>
<protein>
    <submittedName>
        <fullName evidence="6">Aldehyde dehydrogenase family protein</fullName>
    </submittedName>
</protein>
<dbReference type="InterPro" id="IPR015590">
    <property type="entry name" value="Aldehyde_DH_dom"/>
</dbReference>
<dbReference type="Proteomes" id="UP000462055">
    <property type="component" value="Unassembled WGS sequence"/>
</dbReference>
<dbReference type="InterPro" id="IPR029510">
    <property type="entry name" value="Ald_DH_CS_GLU"/>
</dbReference>
<comment type="caution">
    <text evidence="6">The sequence shown here is derived from an EMBL/GenBank/DDBJ whole genome shotgun (WGS) entry which is preliminary data.</text>
</comment>
<dbReference type="PANTHER" id="PTHR42804">
    <property type="entry name" value="ALDEHYDE DEHYDROGENASE"/>
    <property type="match status" value="1"/>
</dbReference>
<name>A0A6I4M7Z2_9ACTN</name>
<dbReference type="InterPro" id="IPR016161">
    <property type="entry name" value="Ald_DH/histidinol_DH"/>
</dbReference>
<gene>
    <name evidence="6" type="ORF">F8568_005595</name>
</gene>
<dbReference type="SUPFAM" id="SSF53720">
    <property type="entry name" value="ALDH-like"/>
    <property type="match status" value="1"/>
</dbReference>
<dbReference type="InterPro" id="IPR016162">
    <property type="entry name" value="Ald_DH_N"/>
</dbReference>
<dbReference type="InterPro" id="IPR016163">
    <property type="entry name" value="Ald_DH_C"/>
</dbReference>
<reference evidence="6" key="1">
    <citation type="submission" date="2019-12" db="EMBL/GenBank/DDBJ databases">
        <title>Actinomadura physcomitrii sp. nov., a novel actinomycete isolated from moss [Physcomitrium sphaericum (Ludw) Fuernr].</title>
        <authorList>
            <person name="Zhuang X."/>
        </authorList>
    </citation>
    <scope>NUCLEOTIDE SEQUENCE [LARGE SCALE GENOMIC DNA]</scope>
    <source>
        <strain evidence="6">LD22</strain>
    </source>
</reference>
<organism evidence="6 7">
    <name type="scientific">Actinomadura physcomitrii</name>
    <dbReference type="NCBI Taxonomy" id="2650748"/>
    <lineage>
        <taxon>Bacteria</taxon>
        <taxon>Bacillati</taxon>
        <taxon>Actinomycetota</taxon>
        <taxon>Actinomycetes</taxon>
        <taxon>Streptosporangiales</taxon>
        <taxon>Thermomonosporaceae</taxon>
        <taxon>Actinomadura</taxon>
    </lineage>
</organism>
<evidence type="ECO:0000259" key="5">
    <source>
        <dbReference type="Pfam" id="PF00171"/>
    </source>
</evidence>
<evidence type="ECO:0000256" key="3">
    <source>
        <dbReference type="PROSITE-ProRule" id="PRU10007"/>
    </source>
</evidence>
<evidence type="ECO:0000256" key="2">
    <source>
        <dbReference type="ARBA" id="ARBA00023002"/>
    </source>
</evidence>
<evidence type="ECO:0000313" key="6">
    <source>
        <dbReference type="EMBL" id="MVZ99860.1"/>
    </source>
</evidence>
<evidence type="ECO:0000256" key="4">
    <source>
        <dbReference type="RuleBase" id="RU003345"/>
    </source>
</evidence>
<accession>A0A6I4M7Z2</accession>
<dbReference type="PANTHER" id="PTHR42804:SF1">
    <property type="entry name" value="ALDEHYDE DEHYDROGENASE-RELATED"/>
    <property type="match status" value="1"/>
</dbReference>
<feature type="active site" evidence="3">
    <location>
        <position position="266"/>
    </location>
</feature>
<evidence type="ECO:0000256" key="1">
    <source>
        <dbReference type="ARBA" id="ARBA00009986"/>
    </source>
</evidence>
<evidence type="ECO:0000313" key="7">
    <source>
        <dbReference type="Proteomes" id="UP000462055"/>
    </source>
</evidence>
<proteinExistence type="inferred from homology"/>
<feature type="domain" description="Aldehyde dehydrogenase" evidence="5">
    <location>
        <begin position="26"/>
        <end position="489"/>
    </location>
</feature>
<dbReference type="FunFam" id="3.40.605.10:FF:000007">
    <property type="entry name" value="NAD/NADP-dependent betaine aldehyde dehydrogenase"/>
    <property type="match status" value="1"/>
</dbReference>
<keyword evidence="7" id="KW-1185">Reference proteome</keyword>
<dbReference type="AlphaFoldDB" id="A0A6I4M7Z2"/>
<comment type="similarity">
    <text evidence="1 4">Belongs to the aldehyde dehydrogenase family.</text>
</comment>